<dbReference type="InterPro" id="IPR006976">
    <property type="entry name" value="VanZ-like"/>
</dbReference>
<keyword evidence="4" id="KW-1185">Reference proteome</keyword>
<feature type="transmembrane region" description="Helical" evidence="1">
    <location>
        <begin position="139"/>
        <end position="162"/>
    </location>
</feature>
<keyword evidence="1" id="KW-1133">Transmembrane helix</keyword>
<dbReference type="Pfam" id="PF04892">
    <property type="entry name" value="VanZ"/>
    <property type="match status" value="1"/>
</dbReference>
<feature type="domain" description="VanZ-like" evidence="2">
    <location>
        <begin position="49"/>
        <end position="189"/>
    </location>
</feature>
<name>G8PCP9_PEDCP</name>
<dbReference type="STRING" id="701521.PECL_743"/>
<feature type="transmembrane region" description="Helical" evidence="1">
    <location>
        <begin position="12"/>
        <end position="31"/>
    </location>
</feature>
<evidence type="ECO:0000259" key="2">
    <source>
        <dbReference type="Pfam" id="PF04892"/>
    </source>
</evidence>
<evidence type="ECO:0000256" key="1">
    <source>
        <dbReference type="SAM" id="Phobius"/>
    </source>
</evidence>
<gene>
    <name evidence="3" type="ordered locus">PECL_743</name>
</gene>
<keyword evidence="1" id="KW-0472">Membrane</keyword>
<keyword evidence="1" id="KW-0812">Transmembrane</keyword>
<reference evidence="3 4" key="1">
    <citation type="journal article" date="2012" name="J. Bacteriol.">
        <title>Complete Genome Sequence of the Beer Spoilage Organism Pediococcus claussenii ATCC BAA-344T.</title>
        <authorList>
            <person name="Pittet V."/>
            <person name="Abegunde T."/>
            <person name="Marfleet T."/>
            <person name="Haakensen M."/>
            <person name="Morrow K."/>
            <person name="Jayaprakash T."/>
            <person name="Schroeder K."/>
            <person name="Trost B."/>
            <person name="Byrns S."/>
            <person name="Bergsveinson J."/>
            <person name="Kusalik A."/>
            <person name="Ziola B."/>
        </authorList>
    </citation>
    <scope>NUCLEOTIDE SEQUENCE [LARGE SCALE GENOMIC DNA]</scope>
    <source>
        <strain evidence="3 4">ATCC BAA-344</strain>
    </source>
</reference>
<dbReference type="PANTHER" id="PTHR36834:SF1">
    <property type="entry name" value="INTEGRAL MEMBRANE PROTEIN"/>
    <property type="match status" value="1"/>
</dbReference>
<feature type="transmembrane region" description="Helical" evidence="1">
    <location>
        <begin position="214"/>
        <end position="236"/>
    </location>
</feature>
<feature type="transmembrane region" description="Helical" evidence="1">
    <location>
        <begin position="174"/>
        <end position="194"/>
    </location>
</feature>
<dbReference type="RefSeq" id="WP_014215231.1">
    <property type="nucleotide sequence ID" value="NC_016605.1"/>
</dbReference>
<feature type="transmembrane region" description="Helical" evidence="1">
    <location>
        <begin position="328"/>
        <end position="350"/>
    </location>
</feature>
<proteinExistence type="predicted"/>
<dbReference type="PATRIC" id="fig|701521.8.peg.712"/>
<protein>
    <submittedName>
        <fullName evidence="3">RDD family protein</fullName>
    </submittedName>
</protein>
<dbReference type="KEGG" id="pce:PECL_743"/>
<dbReference type="AlphaFoldDB" id="G8PCP9"/>
<dbReference type="eggNOG" id="COG4767">
    <property type="taxonomic scope" value="Bacteria"/>
</dbReference>
<feature type="transmembrane region" description="Helical" evidence="1">
    <location>
        <begin position="43"/>
        <end position="63"/>
    </location>
</feature>
<dbReference type="EMBL" id="CP003137">
    <property type="protein sequence ID" value="AEV95034.1"/>
    <property type="molecule type" value="Genomic_DNA"/>
</dbReference>
<accession>G8PCP9</accession>
<dbReference type="Proteomes" id="UP000005444">
    <property type="component" value="Chromosome"/>
</dbReference>
<evidence type="ECO:0000313" key="3">
    <source>
        <dbReference type="EMBL" id="AEV95034.1"/>
    </source>
</evidence>
<sequence>MGIYISDVQMAGLFFPFVALLITFPILLWNYNRNGAISKWSMAVTYSLVFYLICAYFLIILPLPSRTVVSHLTTIKYNLHPFVFILEFIKYNPLKITNVHTWVPALKNPTTIQPLFNIFLTIPFGVYLRIYFKRSLKQTILFTFLLSLFFELTQLSGLYGFYSRPYRLFDVDDLMLNTFGGWLGFMSGKMFSGLIPTDLQVRKTILMRRQKVTIFRHITAALLDLALVILAGIVILELQRPLNFRLGNYGSMVWSLGFLVVVLVPELFFHKTPGMRAVNVELVDSQGNQTNKLQIVKRNAFGVGWFFLLTILELSIDNDWVNGGIKNIIAAVMLILLLVVFLSFIIDAMLDLFRPEHDMLFEKLSGTRLKSSL</sequence>
<feature type="transmembrane region" description="Helical" evidence="1">
    <location>
        <begin position="112"/>
        <end position="132"/>
    </location>
</feature>
<dbReference type="HOGENOM" id="CLU_042608_1_0_9"/>
<dbReference type="GO" id="GO:0016020">
    <property type="term" value="C:membrane"/>
    <property type="evidence" value="ECO:0007669"/>
    <property type="project" value="UniProtKB-SubCell"/>
</dbReference>
<evidence type="ECO:0000313" key="4">
    <source>
        <dbReference type="Proteomes" id="UP000005444"/>
    </source>
</evidence>
<feature type="transmembrane region" description="Helical" evidence="1">
    <location>
        <begin position="248"/>
        <end position="269"/>
    </location>
</feature>
<dbReference type="PANTHER" id="PTHR36834">
    <property type="entry name" value="MEMBRANE PROTEIN-RELATED"/>
    <property type="match status" value="1"/>
</dbReference>
<organism evidence="3 4">
    <name type="scientific">Pediococcus claussenii (strain ATCC BAA-344 / DSM 14800 / JCM 18046 / KCTC 3811 / LMG 21948 / P06)</name>
    <dbReference type="NCBI Taxonomy" id="701521"/>
    <lineage>
        <taxon>Bacteria</taxon>
        <taxon>Bacillati</taxon>
        <taxon>Bacillota</taxon>
        <taxon>Bacilli</taxon>
        <taxon>Lactobacillales</taxon>
        <taxon>Lactobacillaceae</taxon>
        <taxon>Pediococcus</taxon>
    </lineage>
</organism>
<dbReference type="InterPro" id="IPR053150">
    <property type="entry name" value="Teicoplanin_resist-assoc"/>
</dbReference>